<keyword evidence="3" id="KW-1185">Reference proteome</keyword>
<proteinExistence type="predicted"/>
<dbReference type="EMBL" id="MU001680">
    <property type="protein sequence ID" value="KAF2457645.1"/>
    <property type="molecule type" value="Genomic_DNA"/>
</dbReference>
<feature type="chain" id="PRO_5025528015" description="Cytochrome b/b6 N-terminal region profile domain-containing protein" evidence="1">
    <location>
        <begin position="20"/>
        <end position="88"/>
    </location>
</feature>
<accession>A0A6A6P0W4</accession>
<evidence type="ECO:0008006" key="4">
    <source>
        <dbReference type="Google" id="ProtNLM"/>
    </source>
</evidence>
<keyword evidence="1" id="KW-0732">Signal</keyword>
<evidence type="ECO:0000256" key="1">
    <source>
        <dbReference type="SAM" id="SignalP"/>
    </source>
</evidence>
<dbReference type="Proteomes" id="UP000799766">
    <property type="component" value="Unassembled WGS sequence"/>
</dbReference>
<evidence type="ECO:0000313" key="2">
    <source>
        <dbReference type="EMBL" id="KAF2457645.1"/>
    </source>
</evidence>
<feature type="signal peptide" evidence="1">
    <location>
        <begin position="1"/>
        <end position="19"/>
    </location>
</feature>
<dbReference type="AlphaFoldDB" id="A0A6A6P0W4"/>
<protein>
    <recommendedName>
        <fullName evidence="4">Cytochrome b/b6 N-terminal region profile domain-containing protein</fullName>
    </recommendedName>
</protein>
<reference evidence="2" key="1">
    <citation type="journal article" date="2020" name="Stud. Mycol.">
        <title>101 Dothideomycetes genomes: a test case for predicting lifestyles and emergence of pathogens.</title>
        <authorList>
            <person name="Haridas S."/>
            <person name="Albert R."/>
            <person name="Binder M."/>
            <person name="Bloem J."/>
            <person name="Labutti K."/>
            <person name="Salamov A."/>
            <person name="Andreopoulos B."/>
            <person name="Baker S."/>
            <person name="Barry K."/>
            <person name="Bills G."/>
            <person name="Bluhm B."/>
            <person name="Cannon C."/>
            <person name="Castanera R."/>
            <person name="Culley D."/>
            <person name="Daum C."/>
            <person name="Ezra D."/>
            <person name="Gonzalez J."/>
            <person name="Henrissat B."/>
            <person name="Kuo A."/>
            <person name="Liang C."/>
            <person name="Lipzen A."/>
            <person name="Lutzoni F."/>
            <person name="Magnuson J."/>
            <person name="Mondo S."/>
            <person name="Nolan M."/>
            <person name="Ohm R."/>
            <person name="Pangilinan J."/>
            <person name="Park H.-J."/>
            <person name="Ramirez L."/>
            <person name="Alfaro M."/>
            <person name="Sun H."/>
            <person name="Tritt A."/>
            <person name="Yoshinaga Y."/>
            <person name="Zwiers L.-H."/>
            <person name="Turgeon B."/>
            <person name="Goodwin S."/>
            <person name="Spatafora J."/>
            <person name="Crous P."/>
            <person name="Grigoriev I."/>
        </authorList>
    </citation>
    <scope>NUCLEOTIDE SEQUENCE</scope>
    <source>
        <strain evidence="2">ATCC 16933</strain>
    </source>
</reference>
<organism evidence="2 3">
    <name type="scientific">Lineolata rhizophorae</name>
    <dbReference type="NCBI Taxonomy" id="578093"/>
    <lineage>
        <taxon>Eukaryota</taxon>
        <taxon>Fungi</taxon>
        <taxon>Dikarya</taxon>
        <taxon>Ascomycota</taxon>
        <taxon>Pezizomycotina</taxon>
        <taxon>Dothideomycetes</taxon>
        <taxon>Dothideomycetes incertae sedis</taxon>
        <taxon>Lineolatales</taxon>
        <taxon>Lineolataceae</taxon>
        <taxon>Lineolata</taxon>
    </lineage>
</organism>
<sequence length="88" mass="9557">MKFFVGTIVTLTTVGGSFGLAIPETEVARRQGKTHDLMGTTTPLFSKDLLDQHFSSLSAIPGLCRFLPFHFTVVILQPIPVIEGQIAV</sequence>
<name>A0A6A6P0W4_9PEZI</name>
<gene>
    <name evidence="2" type="ORF">BDY21DRAFT_344431</name>
</gene>
<evidence type="ECO:0000313" key="3">
    <source>
        <dbReference type="Proteomes" id="UP000799766"/>
    </source>
</evidence>